<comment type="caution">
    <text evidence="1">The sequence shown here is derived from an EMBL/GenBank/DDBJ whole genome shotgun (WGS) entry which is preliminary data.</text>
</comment>
<dbReference type="InterPro" id="IPR012338">
    <property type="entry name" value="Beta-lactam/transpept-like"/>
</dbReference>
<organism evidence="1">
    <name type="scientific">termite gut metagenome</name>
    <dbReference type="NCBI Taxonomy" id="433724"/>
    <lineage>
        <taxon>unclassified sequences</taxon>
        <taxon>metagenomes</taxon>
        <taxon>organismal metagenomes</taxon>
    </lineage>
</organism>
<feature type="non-terminal residue" evidence="1">
    <location>
        <position position="1"/>
    </location>
</feature>
<name>A0A5J4PPK6_9ZZZZ</name>
<sequence>VITSIDVGIQDICEKALLDKLKELNAIEGIVIVMEVKTGEVKVK</sequence>
<reference evidence="1" key="1">
    <citation type="submission" date="2019-03" db="EMBL/GenBank/DDBJ databases">
        <title>Single cell metagenomics reveals metabolic interactions within the superorganism composed of flagellate Streblomastix strix and complex community of Bacteroidetes bacteria on its surface.</title>
        <authorList>
            <person name="Treitli S.C."/>
            <person name="Kolisko M."/>
            <person name="Husnik F."/>
            <person name="Keeling P."/>
            <person name="Hampl V."/>
        </authorList>
    </citation>
    <scope>NUCLEOTIDE SEQUENCE</scope>
    <source>
        <strain evidence="1">STM</strain>
    </source>
</reference>
<dbReference type="EMBL" id="SNRY01007399">
    <property type="protein sequence ID" value="KAA6310494.1"/>
    <property type="molecule type" value="Genomic_DNA"/>
</dbReference>
<proteinExistence type="predicted"/>
<evidence type="ECO:0000313" key="1">
    <source>
        <dbReference type="EMBL" id="KAA6310494.1"/>
    </source>
</evidence>
<dbReference type="SUPFAM" id="SSF56601">
    <property type="entry name" value="beta-lactamase/transpeptidase-like"/>
    <property type="match status" value="1"/>
</dbReference>
<dbReference type="AlphaFoldDB" id="A0A5J4PPK6"/>
<dbReference type="Gene3D" id="3.30.450.330">
    <property type="match status" value="1"/>
</dbReference>
<protein>
    <submittedName>
        <fullName evidence="1">Penicillin-binding protein 2</fullName>
    </submittedName>
</protein>
<gene>
    <name evidence="1" type="ORF">EZS27_038210</name>
</gene>
<accession>A0A5J4PPK6</accession>